<evidence type="ECO:0000313" key="4">
    <source>
        <dbReference type="EMBL" id="PJZ47997.1"/>
    </source>
</evidence>
<dbReference type="InterPro" id="IPR019533">
    <property type="entry name" value="Peptidase_S26"/>
</dbReference>
<dbReference type="InterPro" id="IPR000223">
    <property type="entry name" value="Pept_S26A_signal_pept_1"/>
</dbReference>
<dbReference type="GO" id="GO:0004252">
    <property type="term" value="F:serine-type endopeptidase activity"/>
    <property type="evidence" value="ECO:0007669"/>
    <property type="project" value="InterPro"/>
</dbReference>
<comment type="catalytic activity">
    <reaction evidence="2">
        <text>Cleavage of hydrophobic, N-terminal signal or leader sequences from secreted and periplasmic proteins.</text>
        <dbReference type="EC" id="3.4.21.89"/>
    </reaction>
</comment>
<keyword evidence="2" id="KW-0645">Protease</keyword>
<accession>A0A2M9Y8Y2</accession>
<dbReference type="GO" id="GO:0009003">
    <property type="term" value="F:signal peptidase activity"/>
    <property type="evidence" value="ECO:0007669"/>
    <property type="project" value="UniProtKB-EC"/>
</dbReference>
<keyword evidence="2" id="KW-0378">Hydrolase</keyword>
<dbReference type="Proteomes" id="UP000231926">
    <property type="component" value="Unassembled WGS sequence"/>
</dbReference>
<sequence length="365" mass="42235">MPESIRKSIFSFLAVFSSVRFTISYILNLLLPPAGFLVLKDIRSSVVLASVVYLFPLVLLSLFRFFGEGFLSYLIFWISALGILAYPFLLFYFTRKYYFIHEEDKNFFLFFPYGKIYIFATFLIFLLVISIFGTKLVRKFWIDVYEIRSDSMEPNFQRGDLVLVQKSGFEPKRGDAILKRTEENGILPSRLIGLPRDTVSYKYSQENLPALTEINVNGIPIRSGEFNRDFVNLGENGERTNLNHSLDETNFGKTYRTIYSSESPQSVLSLFLYFPFKVITLGNDQYVALEDNRTYGIVPIFYPPLEKKDIVGKISIRIFSVNWKDSECRELEEESIPLSGHPECDLGAFQKFAKAQIRWKNIGFN</sequence>
<dbReference type="GO" id="GO:0016020">
    <property type="term" value="C:membrane"/>
    <property type="evidence" value="ECO:0007669"/>
    <property type="project" value="UniProtKB-SubCell"/>
</dbReference>
<name>A0A2M9Y8Y2_9LEPT</name>
<evidence type="ECO:0000259" key="3">
    <source>
        <dbReference type="Pfam" id="PF10502"/>
    </source>
</evidence>
<proteinExistence type="inferred from homology"/>
<dbReference type="AlphaFoldDB" id="A0A2M9Y8Y2"/>
<keyword evidence="2" id="KW-0472">Membrane</keyword>
<dbReference type="Gene3D" id="2.10.109.10">
    <property type="entry name" value="Umud Fragment, subunit A"/>
    <property type="match status" value="1"/>
</dbReference>
<feature type="transmembrane region" description="Helical" evidence="2">
    <location>
        <begin position="42"/>
        <end position="63"/>
    </location>
</feature>
<protein>
    <recommendedName>
        <fullName evidence="1 2">Signal peptidase I</fullName>
        <ecNumber evidence="2">3.4.21.89</ecNumber>
    </recommendedName>
</protein>
<comment type="caution">
    <text evidence="4">The sequence shown here is derived from an EMBL/GenBank/DDBJ whole genome shotgun (WGS) entry which is preliminary data.</text>
</comment>
<evidence type="ECO:0000256" key="1">
    <source>
        <dbReference type="ARBA" id="ARBA00019232"/>
    </source>
</evidence>
<evidence type="ECO:0000313" key="5">
    <source>
        <dbReference type="Proteomes" id="UP000231926"/>
    </source>
</evidence>
<dbReference type="EMBL" id="NPDR01000008">
    <property type="protein sequence ID" value="PJZ47997.1"/>
    <property type="molecule type" value="Genomic_DNA"/>
</dbReference>
<dbReference type="InterPro" id="IPR036286">
    <property type="entry name" value="LexA/Signal_pep-like_sf"/>
</dbReference>
<feature type="domain" description="Peptidase S26" evidence="3">
    <location>
        <begin position="126"/>
        <end position="318"/>
    </location>
</feature>
<dbReference type="OrthoDB" id="9802919at2"/>
<evidence type="ECO:0000256" key="2">
    <source>
        <dbReference type="RuleBase" id="RU362042"/>
    </source>
</evidence>
<comment type="subcellular location">
    <subcellularLocation>
        <location evidence="2">Membrane</location>
        <topology evidence="2">Single-pass type II membrane protein</topology>
    </subcellularLocation>
</comment>
<dbReference type="SUPFAM" id="SSF51306">
    <property type="entry name" value="LexA/Signal peptidase"/>
    <property type="match status" value="1"/>
</dbReference>
<organism evidence="4 5">
    <name type="scientific">Leptospira saintgironsiae</name>
    <dbReference type="NCBI Taxonomy" id="2023183"/>
    <lineage>
        <taxon>Bacteria</taxon>
        <taxon>Pseudomonadati</taxon>
        <taxon>Spirochaetota</taxon>
        <taxon>Spirochaetia</taxon>
        <taxon>Leptospirales</taxon>
        <taxon>Leptospiraceae</taxon>
        <taxon>Leptospira</taxon>
    </lineage>
</organism>
<feature type="transmembrane region" description="Helical" evidence="2">
    <location>
        <begin position="113"/>
        <end position="132"/>
    </location>
</feature>
<dbReference type="EC" id="3.4.21.89" evidence="2"/>
<comment type="caution">
    <text evidence="2">Lacks conserved residue(s) required for the propagation of feature annotation.</text>
</comment>
<comment type="similarity">
    <text evidence="2">Belongs to the peptidase S26 family.</text>
</comment>
<dbReference type="GO" id="GO:0006465">
    <property type="term" value="P:signal peptide processing"/>
    <property type="evidence" value="ECO:0007669"/>
    <property type="project" value="InterPro"/>
</dbReference>
<dbReference type="Pfam" id="PF10502">
    <property type="entry name" value="Peptidase_S26"/>
    <property type="match status" value="1"/>
</dbReference>
<dbReference type="NCBIfam" id="TIGR02227">
    <property type="entry name" value="sigpep_I_bact"/>
    <property type="match status" value="1"/>
</dbReference>
<keyword evidence="2" id="KW-0812">Transmembrane</keyword>
<feature type="transmembrane region" description="Helical" evidence="2">
    <location>
        <begin position="70"/>
        <end position="93"/>
    </location>
</feature>
<keyword evidence="2" id="KW-1133">Transmembrane helix</keyword>
<gene>
    <name evidence="4" type="primary">lepB</name>
    <name evidence="4" type="ORF">CH362_15850</name>
</gene>
<feature type="transmembrane region" description="Helical" evidence="2">
    <location>
        <begin position="12"/>
        <end position="30"/>
    </location>
</feature>
<keyword evidence="5" id="KW-1185">Reference proteome</keyword>
<dbReference type="CDD" id="cd06462">
    <property type="entry name" value="Peptidase_S24_S26"/>
    <property type="match status" value="1"/>
</dbReference>
<reference evidence="4 5" key="1">
    <citation type="submission" date="2017-07" db="EMBL/GenBank/DDBJ databases">
        <title>Leptospira spp. isolated from tropical soils.</title>
        <authorList>
            <person name="Thibeaux R."/>
            <person name="Iraola G."/>
            <person name="Ferres I."/>
            <person name="Bierque E."/>
            <person name="Girault D."/>
            <person name="Soupe-Gilbert M.-E."/>
            <person name="Picardeau M."/>
            <person name="Goarant C."/>
        </authorList>
    </citation>
    <scope>NUCLEOTIDE SEQUENCE [LARGE SCALE GENOMIC DNA]</scope>
    <source>
        <strain evidence="4 5">FH4-C-A2</strain>
    </source>
</reference>